<accession>A0AAV5W866</accession>
<feature type="non-terminal residue" evidence="1">
    <location>
        <position position="1"/>
    </location>
</feature>
<dbReference type="EMBL" id="BTSY01000005">
    <property type="protein sequence ID" value="GMT28159.1"/>
    <property type="molecule type" value="Genomic_DNA"/>
</dbReference>
<proteinExistence type="predicted"/>
<evidence type="ECO:0000313" key="2">
    <source>
        <dbReference type="Proteomes" id="UP001432322"/>
    </source>
</evidence>
<sequence length="275" mass="31564">QILSLHSPYFLNIFYGDFCEKKQDIIHIPGISLLILLGAALYSSRFEPTKCEFFVDLLRFFDQFSFVESLNRLKIESAEKALELPFTECRLALTIIDYVQDDDTLKKFFNRFAIVDCLDELMRQDGDIMSWETTMHLTKRMAAISRILLLRPKIRFVFSEVVVSLLNDIRPLTIDSLISLIRTNGRELFGYMRVLHSPSTKCTYLPHLTTLIDQPDEEMQHVPILSNTLCLYQSNSSISFLFFRNSNTPCSLVGTVVSGAEIAEKATFLTSVFVE</sequence>
<reference evidence="1" key="1">
    <citation type="submission" date="2023-10" db="EMBL/GenBank/DDBJ databases">
        <title>Genome assembly of Pristionchus species.</title>
        <authorList>
            <person name="Yoshida K."/>
            <person name="Sommer R.J."/>
        </authorList>
    </citation>
    <scope>NUCLEOTIDE SEQUENCE</scope>
    <source>
        <strain evidence="1">RS5133</strain>
    </source>
</reference>
<dbReference type="Proteomes" id="UP001432322">
    <property type="component" value="Unassembled WGS sequence"/>
</dbReference>
<comment type="caution">
    <text evidence="1">The sequence shown here is derived from an EMBL/GenBank/DDBJ whole genome shotgun (WGS) entry which is preliminary data.</text>
</comment>
<evidence type="ECO:0008006" key="3">
    <source>
        <dbReference type="Google" id="ProtNLM"/>
    </source>
</evidence>
<protein>
    <recommendedName>
        <fullName evidence="3">BTB domain-containing protein</fullName>
    </recommendedName>
</protein>
<dbReference type="CDD" id="cd18186">
    <property type="entry name" value="BTB_POZ_ZBTB_KLHL-like"/>
    <property type="match status" value="1"/>
</dbReference>
<keyword evidence="2" id="KW-1185">Reference proteome</keyword>
<evidence type="ECO:0000313" key="1">
    <source>
        <dbReference type="EMBL" id="GMT28159.1"/>
    </source>
</evidence>
<name>A0AAV5W866_9BILA</name>
<dbReference type="AlphaFoldDB" id="A0AAV5W866"/>
<organism evidence="1 2">
    <name type="scientific">Pristionchus fissidentatus</name>
    <dbReference type="NCBI Taxonomy" id="1538716"/>
    <lineage>
        <taxon>Eukaryota</taxon>
        <taxon>Metazoa</taxon>
        <taxon>Ecdysozoa</taxon>
        <taxon>Nematoda</taxon>
        <taxon>Chromadorea</taxon>
        <taxon>Rhabditida</taxon>
        <taxon>Rhabditina</taxon>
        <taxon>Diplogasteromorpha</taxon>
        <taxon>Diplogasteroidea</taxon>
        <taxon>Neodiplogasteridae</taxon>
        <taxon>Pristionchus</taxon>
    </lineage>
</organism>
<gene>
    <name evidence="1" type="ORF">PFISCL1PPCAC_19456</name>
</gene>